<dbReference type="EMBL" id="SHKI01000002">
    <property type="protein sequence ID" value="RZT68394.1"/>
    <property type="molecule type" value="Genomic_DNA"/>
</dbReference>
<dbReference type="RefSeq" id="WP_130452389.1">
    <property type="nucleotide sequence ID" value="NZ_QYAG01000004.1"/>
</dbReference>
<sequence>MTAVTPAPFALGPIELFIVEFDGTEADPSVLAALNSLDAGGQVRLVDLVVVGRLADGGLRVTELTDLAALDARLGASSGLVAEGLIGQDDIEDAAAGLAPGQGVALAALEMRWATALSAALAQAGGRVAHVALIPAPAVNDLVAAALAAAPAGSPAHAPEGADPKERA</sequence>
<accession>A0A4Q7U3Y5</accession>
<evidence type="ECO:0008006" key="3">
    <source>
        <dbReference type="Google" id="ProtNLM"/>
    </source>
</evidence>
<reference evidence="1 2" key="1">
    <citation type="journal article" date="2015" name="Stand. Genomic Sci.">
        <title>Genomic Encyclopedia of Bacterial and Archaeal Type Strains, Phase III: the genomes of soil and plant-associated and newly described type strains.</title>
        <authorList>
            <person name="Whitman W.B."/>
            <person name="Woyke T."/>
            <person name="Klenk H.P."/>
            <person name="Zhou Y."/>
            <person name="Lilburn T.G."/>
            <person name="Beck B.J."/>
            <person name="De Vos P."/>
            <person name="Vandamme P."/>
            <person name="Eisen J.A."/>
            <person name="Garrity G."/>
            <person name="Hugenholtz P."/>
            <person name="Kyrpides N.C."/>
        </authorList>
    </citation>
    <scope>NUCLEOTIDE SEQUENCE [LARGE SCALE GENOMIC DNA]</scope>
    <source>
        <strain evidence="1 2">RF6</strain>
    </source>
</reference>
<dbReference type="InterPro" id="IPR046288">
    <property type="entry name" value="DUF6325"/>
</dbReference>
<protein>
    <recommendedName>
        <fullName evidence="3">DUF1269 domain-containing protein</fullName>
    </recommendedName>
</protein>
<evidence type="ECO:0000313" key="1">
    <source>
        <dbReference type="EMBL" id="RZT68394.1"/>
    </source>
</evidence>
<gene>
    <name evidence="1" type="ORF">EV139_0117</name>
</gene>
<dbReference type="Pfam" id="PF19850">
    <property type="entry name" value="DUF6325"/>
    <property type="match status" value="1"/>
</dbReference>
<comment type="caution">
    <text evidence="1">The sequence shown here is derived from an EMBL/GenBank/DDBJ whole genome shotgun (WGS) entry which is preliminary data.</text>
</comment>
<keyword evidence="2" id="KW-1185">Reference proteome</keyword>
<proteinExistence type="predicted"/>
<name>A0A4Q7U3Y5_9MICO</name>
<evidence type="ECO:0000313" key="2">
    <source>
        <dbReference type="Proteomes" id="UP000291832"/>
    </source>
</evidence>
<dbReference type="OrthoDB" id="4464342at2"/>
<dbReference type="Proteomes" id="UP000291832">
    <property type="component" value="Unassembled WGS sequence"/>
</dbReference>
<dbReference type="AlphaFoldDB" id="A0A4Q7U3Y5"/>
<organism evidence="1 2">
    <name type="scientific">Leucobacter luti</name>
    <dbReference type="NCBI Taxonomy" id="340320"/>
    <lineage>
        <taxon>Bacteria</taxon>
        <taxon>Bacillati</taxon>
        <taxon>Actinomycetota</taxon>
        <taxon>Actinomycetes</taxon>
        <taxon>Micrococcales</taxon>
        <taxon>Microbacteriaceae</taxon>
        <taxon>Leucobacter</taxon>
    </lineage>
</organism>